<protein>
    <submittedName>
        <fullName evidence="10">Uncharacterized protein</fullName>
    </submittedName>
</protein>
<dbReference type="GO" id="GO:0002758">
    <property type="term" value="P:innate immune response-activating signaling pathway"/>
    <property type="evidence" value="ECO:0007669"/>
    <property type="project" value="UniProtKB-ARBA"/>
</dbReference>
<evidence type="ECO:0000259" key="9">
    <source>
        <dbReference type="Pfam" id="PF23598"/>
    </source>
</evidence>
<dbReference type="Proteomes" id="UP001140206">
    <property type="component" value="Chromosome 3"/>
</dbReference>
<evidence type="ECO:0000259" key="7">
    <source>
        <dbReference type="Pfam" id="PF18052"/>
    </source>
</evidence>
<accession>A0AAV8EMR1</accession>
<sequence length="921" mass="105591">MDSHSNNGTNTGFEQQVRMVLERGEEILRGVYMGRKRSMSDVKALIESIDAIQRDPSMRDGAHSTLKASLRQARDIAYETEDILDELELFSERSRLSFLSVVKSALTFFLVRRQALHRANALRARLIGIKQRLISSVTNFTDAETPANATRYRMGDHELGSILLEKAELIGVDEPKTYLIGWLQDESKSLKVMSVVGMGGSGKTSLLMDVYDNERVRGHFECHAWIIVTPSFSSKELLRTMLNQMSERSDPLPGSIDTIDMLQLTEIISRYLKDKRYLVVFDDVWTSVLWDDFKLALPDNRRGSRVIFATRSQNVSSTFLPLHNNKVDVYNLRPLSQSDSWSLFCKTAFPPKICASNCPPELIPLAKQIVAKCYGLPLPIVVVGGLLSRKVQTTAVWESFLLELNWEESLSPKVGHISKILWLAYKDLPYHLKSCLLYFTMFPRNYAIKRMTLIRLWLAEGFIEKEDNKTPEDIAEGYLNELIDRSMVEIADTYGYGKIRNCRVHDRVREILLVKSEEENFSTPLSLLREIKKIETGTRRLSIFDANDECLQSINSSNLRALFLFKLDGITISTMLKFFSEFRLMRILDLEGVPIETFPEVLCSLLHLRYLSLRNTKIGEIPKTLKKLIHLQTLDLKGTYVAQLPPQITELKKLRHLLAYHYYTGRLPPYYYALGVKVPKGIGALNELQKLTYIDAHKDGHILQELACLTQLKRLGIVRLRKEEGEVLCSSVEKMKELLSFSVASVDTNMLIDLNSMESPPKKLERLYLRGPLEALPNWVFTLTRLVRLRLRWSKLAENSLELLQDLHLIELGLIQAYEGAELRFNRGFTKLKILDLDGLTNLARVNITGSMPNLQKMYIRSCTELDEVPEGIEQLKKLKELNLFDMPALQIDNINRNRPKVDHVPIVRCYSKQDRLPIDF</sequence>
<feature type="domain" description="Disease resistance protein winged helix" evidence="8">
    <location>
        <begin position="441"/>
        <end position="511"/>
    </location>
</feature>
<feature type="domain" description="NB-ARC" evidence="6">
    <location>
        <begin position="176"/>
        <end position="352"/>
    </location>
</feature>
<dbReference type="InterPro" id="IPR058922">
    <property type="entry name" value="WHD_DRP"/>
</dbReference>
<dbReference type="InterPro" id="IPR055414">
    <property type="entry name" value="LRR_R13L4/SHOC2-like"/>
</dbReference>
<evidence type="ECO:0000256" key="2">
    <source>
        <dbReference type="ARBA" id="ARBA00022614"/>
    </source>
</evidence>
<dbReference type="GO" id="GO:0042742">
    <property type="term" value="P:defense response to bacterium"/>
    <property type="evidence" value="ECO:0007669"/>
    <property type="project" value="UniProtKB-ARBA"/>
</dbReference>
<dbReference type="GO" id="GO:0009626">
    <property type="term" value="P:plant-type hypersensitive response"/>
    <property type="evidence" value="ECO:0007669"/>
    <property type="project" value="UniProtKB-ARBA"/>
</dbReference>
<keyword evidence="5" id="KW-0611">Plant defense</keyword>
<dbReference type="InterPro" id="IPR036388">
    <property type="entry name" value="WH-like_DNA-bd_sf"/>
</dbReference>
<dbReference type="InterPro" id="IPR027417">
    <property type="entry name" value="P-loop_NTPase"/>
</dbReference>
<proteinExistence type="inferred from homology"/>
<dbReference type="InterPro" id="IPR044974">
    <property type="entry name" value="Disease_R_plants"/>
</dbReference>
<dbReference type="Pfam" id="PF00931">
    <property type="entry name" value="NB-ARC"/>
    <property type="match status" value="1"/>
</dbReference>
<evidence type="ECO:0000313" key="10">
    <source>
        <dbReference type="EMBL" id="KAJ4779783.1"/>
    </source>
</evidence>
<dbReference type="Gene3D" id="1.10.8.430">
    <property type="entry name" value="Helical domain of apoptotic protease-activating factors"/>
    <property type="match status" value="1"/>
</dbReference>
<keyword evidence="2" id="KW-0433">Leucine-rich repeat</keyword>
<dbReference type="SUPFAM" id="SSF52540">
    <property type="entry name" value="P-loop containing nucleoside triphosphate hydrolases"/>
    <property type="match status" value="1"/>
</dbReference>
<dbReference type="InterPro" id="IPR032675">
    <property type="entry name" value="LRR_dom_sf"/>
</dbReference>
<name>A0AAV8EMR1_9POAL</name>
<keyword evidence="11" id="KW-1185">Reference proteome</keyword>
<comment type="similarity">
    <text evidence="1">Belongs to the disease resistance NB-LRR family.</text>
</comment>
<evidence type="ECO:0000256" key="5">
    <source>
        <dbReference type="ARBA" id="ARBA00022821"/>
    </source>
</evidence>
<organism evidence="10 11">
    <name type="scientific">Rhynchospora pubera</name>
    <dbReference type="NCBI Taxonomy" id="906938"/>
    <lineage>
        <taxon>Eukaryota</taxon>
        <taxon>Viridiplantae</taxon>
        <taxon>Streptophyta</taxon>
        <taxon>Embryophyta</taxon>
        <taxon>Tracheophyta</taxon>
        <taxon>Spermatophyta</taxon>
        <taxon>Magnoliopsida</taxon>
        <taxon>Liliopsida</taxon>
        <taxon>Poales</taxon>
        <taxon>Cyperaceae</taxon>
        <taxon>Cyperoideae</taxon>
        <taxon>Rhynchosporeae</taxon>
        <taxon>Rhynchospora</taxon>
    </lineage>
</organism>
<dbReference type="InterPro" id="IPR002182">
    <property type="entry name" value="NB-ARC"/>
</dbReference>
<evidence type="ECO:0000259" key="8">
    <source>
        <dbReference type="Pfam" id="PF23559"/>
    </source>
</evidence>
<dbReference type="Pfam" id="PF23598">
    <property type="entry name" value="LRR_14"/>
    <property type="match status" value="1"/>
</dbReference>
<gene>
    <name evidence="10" type="ORF">LUZ62_064040</name>
</gene>
<evidence type="ECO:0000313" key="11">
    <source>
        <dbReference type="Proteomes" id="UP001140206"/>
    </source>
</evidence>
<dbReference type="Gene3D" id="3.40.50.300">
    <property type="entry name" value="P-loop containing nucleotide triphosphate hydrolases"/>
    <property type="match status" value="1"/>
</dbReference>
<dbReference type="GO" id="GO:0043531">
    <property type="term" value="F:ADP binding"/>
    <property type="evidence" value="ECO:0007669"/>
    <property type="project" value="InterPro"/>
</dbReference>
<feature type="domain" description="Disease resistance R13L4/SHOC-2-like LRR" evidence="9">
    <location>
        <begin position="573"/>
        <end position="883"/>
    </location>
</feature>
<evidence type="ECO:0000256" key="4">
    <source>
        <dbReference type="ARBA" id="ARBA00022741"/>
    </source>
</evidence>
<dbReference type="FunFam" id="1.10.10.10:FF:000322">
    <property type="entry name" value="Probable disease resistance protein At1g63360"/>
    <property type="match status" value="1"/>
</dbReference>
<dbReference type="Pfam" id="PF18052">
    <property type="entry name" value="Rx_N"/>
    <property type="match status" value="1"/>
</dbReference>
<evidence type="ECO:0000256" key="3">
    <source>
        <dbReference type="ARBA" id="ARBA00022737"/>
    </source>
</evidence>
<dbReference type="SUPFAM" id="SSF52058">
    <property type="entry name" value="L domain-like"/>
    <property type="match status" value="1"/>
</dbReference>
<evidence type="ECO:0000256" key="1">
    <source>
        <dbReference type="ARBA" id="ARBA00008894"/>
    </source>
</evidence>
<feature type="domain" description="Disease resistance N-terminal" evidence="7">
    <location>
        <begin position="34"/>
        <end position="95"/>
    </location>
</feature>
<dbReference type="AlphaFoldDB" id="A0AAV8EMR1"/>
<dbReference type="InterPro" id="IPR042197">
    <property type="entry name" value="Apaf_helical"/>
</dbReference>
<dbReference type="Gene3D" id="1.10.10.10">
    <property type="entry name" value="Winged helix-like DNA-binding domain superfamily/Winged helix DNA-binding domain"/>
    <property type="match status" value="1"/>
</dbReference>
<dbReference type="PRINTS" id="PR00364">
    <property type="entry name" value="DISEASERSIST"/>
</dbReference>
<dbReference type="InterPro" id="IPR041118">
    <property type="entry name" value="Rx_N"/>
</dbReference>
<comment type="caution">
    <text evidence="10">The sequence shown here is derived from an EMBL/GenBank/DDBJ whole genome shotgun (WGS) entry which is preliminary data.</text>
</comment>
<reference evidence="10" key="1">
    <citation type="submission" date="2022-08" db="EMBL/GenBank/DDBJ databases">
        <authorList>
            <person name="Marques A."/>
        </authorList>
    </citation>
    <scope>NUCLEOTIDE SEQUENCE</scope>
    <source>
        <strain evidence="10">RhyPub2mFocal</strain>
        <tissue evidence="10">Leaves</tissue>
    </source>
</reference>
<dbReference type="Gene3D" id="1.20.5.4130">
    <property type="match status" value="1"/>
</dbReference>
<keyword evidence="3" id="KW-0677">Repeat</keyword>
<dbReference type="PANTHER" id="PTHR23155:SF1205">
    <property type="entry name" value="DISEASE RESISTANCE PROTEIN RPM1"/>
    <property type="match status" value="1"/>
</dbReference>
<dbReference type="Pfam" id="PF23559">
    <property type="entry name" value="WHD_DRP"/>
    <property type="match status" value="1"/>
</dbReference>
<keyword evidence="4" id="KW-0547">Nucleotide-binding</keyword>
<dbReference type="EMBL" id="JAMFTS010000003">
    <property type="protein sequence ID" value="KAJ4779783.1"/>
    <property type="molecule type" value="Genomic_DNA"/>
</dbReference>
<dbReference type="FunFam" id="3.40.50.300:FF:001091">
    <property type="entry name" value="Probable disease resistance protein At1g61300"/>
    <property type="match status" value="1"/>
</dbReference>
<dbReference type="Gene3D" id="3.80.10.10">
    <property type="entry name" value="Ribonuclease Inhibitor"/>
    <property type="match status" value="1"/>
</dbReference>
<dbReference type="PANTHER" id="PTHR23155">
    <property type="entry name" value="DISEASE RESISTANCE PROTEIN RP"/>
    <property type="match status" value="1"/>
</dbReference>
<evidence type="ECO:0000259" key="6">
    <source>
        <dbReference type="Pfam" id="PF00931"/>
    </source>
</evidence>